<keyword evidence="4" id="KW-0677">Repeat</keyword>
<evidence type="ECO:0000256" key="10">
    <source>
        <dbReference type="SAM" id="Phobius"/>
    </source>
</evidence>
<comment type="caution">
    <text evidence="13">The sequence shown here is derived from an EMBL/GenBank/DDBJ whole genome shotgun (WGS) entry which is preliminary data.</text>
</comment>
<evidence type="ECO:0000256" key="4">
    <source>
        <dbReference type="ARBA" id="ARBA00022737"/>
    </source>
</evidence>
<evidence type="ECO:0000259" key="11">
    <source>
        <dbReference type="PROSITE" id="PS51371"/>
    </source>
</evidence>
<dbReference type="AlphaFoldDB" id="A0AAE0ZVE0"/>
<evidence type="ECO:0000256" key="1">
    <source>
        <dbReference type="ARBA" id="ARBA00004141"/>
    </source>
</evidence>
<dbReference type="PROSITE" id="PS51371">
    <property type="entry name" value="CBS"/>
    <property type="match status" value="1"/>
</dbReference>
<gene>
    <name evidence="13" type="ORF">RRG08_023746</name>
</gene>
<dbReference type="PROSITE" id="PS51846">
    <property type="entry name" value="CNNM"/>
    <property type="match status" value="1"/>
</dbReference>
<sequence>MEFVNCSRISEEEVKCDNKQYELPEAILTYKDEWFWIYIGIYVGLVLFAGLMSGLTMGLLSLDYTTLMTMKEGGTPKERKYAARIIPMVKRHHLLLVTLLLSNAAAVEAMPIFLDHVSNPIIAIIVSVTAVLIFGEVVPQAVCTRYGLAIGAYLAPLVYFMMGAFFIIAYPFSKMLDWFLGTDHGTFYRRGQLKALIDIHGEESQAGGHGPHQDALSKDEVLIIKGCLDMRNKQAKDAMLNINKTFMLSINAQLDNDTMTQIIQTGHSRIPVYDLDRTNIVGCLLTKTLIKLDPDDAVPVSSLVHDGCYGRPPMFIESDQPLFDLLNTFQTGKSHLAVVKQAKRKDDDQLLSPDNDESESAALLVNVQGSSQSQPPVPQVEEGTIVGIITLEDVIEELLQEEIEDEMDITNEITKKLQFSMARRKKSQSTSSEFVPSLRRSASHPATSNSRNDNRNGVNLSEFSPDAAWRWQ</sequence>
<dbReference type="GO" id="GO:0010960">
    <property type="term" value="P:magnesium ion homeostasis"/>
    <property type="evidence" value="ECO:0007669"/>
    <property type="project" value="InterPro"/>
</dbReference>
<evidence type="ECO:0000256" key="8">
    <source>
        <dbReference type="PROSITE-ProRule" id="PRU01193"/>
    </source>
</evidence>
<evidence type="ECO:0008006" key="15">
    <source>
        <dbReference type="Google" id="ProtNLM"/>
    </source>
</evidence>
<feature type="transmembrane region" description="Helical" evidence="10">
    <location>
        <begin position="35"/>
        <end position="62"/>
    </location>
</feature>
<feature type="compositionally biased region" description="Polar residues" evidence="9">
    <location>
        <begin position="444"/>
        <end position="462"/>
    </location>
</feature>
<dbReference type="GO" id="GO:0030026">
    <property type="term" value="P:intracellular manganese ion homeostasis"/>
    <property type="evidence" value="ECO:0007669"/>
    <property type="project" value="TreeGrafter"/>
</dbReference>
<dbReference type="CDD" id="cd04590">
    <property type="entry name" value="CBS_pair_CorC_HlyC_assoc"/>
    <property type="match status" value="1"/>
</dbReference>
<dbReference type="Proteomes" id="UP001283361">
    <property type="component" value="Unassembled WGS sequence"/>
</dbReference>
<name>A0AAE0ZVE0_9GAST</name>
<feature type="domain" description="CBS" evidence="11">
    <location>
        <begin position="342"/>
        <end position="406"/>
    </location>
</feature>
<reference evidence="13" key="1">
    <citation type="journal article" date="2023" name="G3 (Bethesda)">
        <title>A reference genome for the long-term kleptoplast-retaining sea slug Elysia crispata morphotype clarki.</title>
        <authorList>
            <person name="Eastman K.E."/>
            <person name="Pendleton A.L."/>
            <person name="Shaikh M.A."/>
            <person name="Suttiyut T."/>
            <person name="Ogas R."/>
            <person name="Tomko P."/>
            <person name="Gavelis G."/>
            <person name="Widhalm J.R."/>
            <person name="Wisecaver J.H."/>
        </authorList>
    </citation>
    <scope>NUCLEOTIDE SEQUENCE</scope>
    <source>
        <strain evidence="13">ECLA1</strain>
    </source>
</reference>
<dbReference type="EMBL" id="JAWDGP010003216">
    <property type="protein sequence ID" value="KAK3776393.1"/>
    <property type="molecule type" value="Genomic_DNA"/>
</dbReference>
<dbReference type="PANTHER" id="PTHR12064">
    <property type="entry name" value="METAL TRANSPORTER CNNM"/>
    <property type="match status" value="1"/>
</dbReference>
<evidence type="ECO:0000259" key="12">
    <source>
        <dbReference type="PROSITE" id="PS51846"/>
    </source>
</evidence>
<keyword evidence="3 8" id="KW-0812">Transmembrane</keyword>
<comment type="similarity">
    <text evidence="2">Belongs to the ACDP family.</text>
</comment>
<evidence type="ECO:0000256" key="5">
    <source>
        <dbReference type="ARBA" id="ARBA00022989"/>
    </source>
</evidence>
<dbReference type="InterPro" id="IPR046342">
    <property type="entry name" value="CBS_dom_sf"/>
</dbReference>
<proteinExistence type="inferred from homology"/>
<dbReference type="GO" id="GO:0016020">
    <property type="term" value="C:membrane"/>
    <property type="evidence" value="ECO:0007669"/>
    <property type="project" value="UniProtKB-SubCell"/>
</dbReference>
<accession>A0AAE0ZVE0</accession>
<evidence type="ECO:0000313" key="14">
    <source>
        <dbReference type="Proteomes" id="UP001283361"/>
    </source>
</evidence>
<keyword evidence="14" id="KW-1185">Reference proteome</keyword>
<protein>
    <recommendedName>
        <fullName evidence="15">CNNM transmembrane domain-containing protein</fullName>
    </recommendedName>
</protein>
<keyword evidence="7" id="KW-0129">CBS domain</keyword>
<evidence type="ECO:0000256" key="6">
    <source>
        <dbReference type="ARBA" id="ARBA00023136"/>
    </source>
</evidence>
<dbReference type="Pfam" id="PF01595">
    <property type="entry name" value="CNNM"/>
    <property type="match status" value="1"/>
</dbReference>
<evidence type="ECO:0000313" key="13">
    <source>
        <dbReference type="EMBL" id="KAK3776393.1"/>
    </source>
</evidence>
<feature type="domain" description="CNNM transmembrane" evidence="12">
    <location>
        <begin position="31"/>
        <end position="211"/>
    </location>
</feature>
<evidence type="ECO:0000256" key="7">
    <source>
        <dbReference type="PROSITE-ProRule" id="PRU00703"/>
    </source>
</evidence>
<comment type="subcellular location">
    <subcellularLocation>
        <location evidence="1">Membrane</location>
        <topology evidence="1">Multi-pass membrane protein</topology>
    </subcellularLocation>
</comment>
<dbReference type="PANTHER" id="PTHR12064:SF97">
    <property type="entry name" value="METAL TRANSPORTER CNNM-5"/>
    <property type="match status" value="1"/>
</dbReference>
<dbReference type="InterPro" id="IPR044751">
    <property type="entry name" value="Ion_transp-like_CBS"/>
</dbReference>
<feature type="transmembrane region" description="Helical" evidence="10">
    <location>
        <begin position="120"/>
        <end position="138"/>
    </location>
</feature>
<dbReference type="Gene3D" id="3.10.580.10">
    <property type="entry name" value="CBS-domain"/>
    <property type="match status" value="1"/>
</dbReference>
<dbReference type="SUPFAM" id="SSF54631">
    <property type="entry name" value="CBS-domain pair"/>
    <property type="match status" value="1"/>
</dbReference>
<evidence type="ECO:0000256" key="3">
    <source>
        <dbReference type="ARBA" id="ARBA00022692"/>
    </source>
</evidence>
<dbReference type="InterPro" id="IPR045095">
    <property type="entry name" value="ACDP"/>
</dbReference>
<feature type="region of interest" description="Disordered" evidence="9">
    <location>
        <begin position="420"/>
        <end position="472"/>
    </location>
</feature>
<organism evidence="13 14">
    <name type="scientific">Elysia crispata</name>
    <name type="common">lettuce slug</name>
    <dbReference type="NCBI Taxonomy" id="231223"/>
    <lineage>
        <taxon>Eukaryota</taxon>
        <taxon>Metazoa</taxon>
        <taxon>Spiralia</taxon>
        <taxon>Lophotrochozoa</taxon>
        <taxon>Mollusca</taxon>
        <taxon>Gastropoda</taxon>
        <taxon>Heterobranchia</taxon>
        <taxon>Euthyneura</taxon>
        <taxon>Panpulmonata</taxon>
        <taxon>Sacoglossa</taxon>
        <taxon>Placobranchoidea</taxon>
        <taxon>Plakobranchidae</taxon>
        <taxon>Elysia</taxon>
    </lineage>
</organism>
<keyword evidence="6 8" id="KW-0472">Membrane</keyword>
<evidence type="ECO:0000256" key="9">
    <source>
        <dbReference type="SAM" id="MobiDB-lite"/>
    </source>
</evidence>
<evidence type="ECO:0000256" key="2">
    <source>
        <dbReference type="ARBA" id="ARBA00010484"/>
    </source>
</evidence>
<feature type="transmembrane region" description="Helical" evidence="10">
    <location>
        <begin position="150"/>
        <end position="172"/>
    </location>
</feature>
<dbReference type="InterPro" id="IPR002550">
    <property type="entry name" value="CNNM"/>
</dbReference>
<dbReference type="GO" id="GO:0005737">
    <property type="term" value="C:cytoplasm"/>
    <property type="evidence" value="ECO:0007669"/>
    <property type="project" value="TreeGrafter"/>
</dbReference>
<dbReference type="InterPro" id="IPR000644">
    <property type="entry name" value="CBS_dom"/>
</dbReference>
<keyword evidence="5 8" id="KW-1133">Transmembrane helix</keyword>